<protein>
    <recommendedName>
        <fullName evidence="8">Poly [ADP-ribose] polymerase</fullName>
        <shortName evidence="8">PARP</shortName>
        <ecNumber evidence="8">2.4.2.-</ecNumber>
    </recommendedName>
</protein>
<comment type="caution">
    <text evidence="10">The sequence shown here is derived from an EMBL/GenBank/DDBJ whole genome shotgun (WGS) entry which is preliminary data.</text>
</comment>
<dbReference type="GO" id="GO:0070212">
    <property type="term" value="P:protein poly-ADP-ribosylation"/>
    <property type="evidence" value="ECO:0007669"/>
    <property type="project" value="TreeGrafter"/>
</dbReference>
<dbReference type="PANTHER" id="PTHR10459">
    <property type="entry name" value="DNA LIGASE"/>
    <property type="match status" value="1"/>
</dbReference>
<dbReference type="GO" id="GO:0003677">
    <property type="term" value="F:DNA binding"/>
    <property type="evidence" value="ECO:0007669"/>
    <property type="project" value="UniProtKB-KW"/>
</dbReference>
<keyword evidence="11" id="KW-1185">Reference proteome</keyword>
<evidence type="ECO:0000256" key="7">
    <source>
        <dbReference type="ARBA" id="ARBA00033987"/>
    </source>
</evidence>
<keyword evidence="3" id="KW-0013">ADP-ribosylation</keyword>
<dbReference type="OrthoDB" id="429950at2759"/>
<evidence type="ECO:0000256" key="8">
    <source>
        <dbReference type="RuleBase" id="RU362114"/>
    </source>
</evidence>
<evidence type="ECO:0000256" key="3">
    <source>
        <dbReference type="ARBA" id="ARBA00022765"/>
    </source>
</evidence>
<dbReference type="AlphaFoldDB" id="A0A1A6GVP7"/>
<evidence type="ECO:0000256" key="1">
    <source>
        <dbReference type="ARBA" id="ARBA00022676"/>
    </source>
</evidence>
<dbReference type="GO" id="GO:0003950">
    <property type="term" value="F:NAD+ poly-ADP-ribosyltransferase activity"/>
    <property type="evidence" value="ECO:0007669"/>
    <property type="project" value="UniProtKB-UniRule"/>
</dbReference>
<evidence type="ECO:0000313" key="11">
    <source>
        <dbReference type="Proteomes" id="UP000092124"/>
    </source>
</evidence>
<proteinExistence type="inferred from homology"/>
<dbReference type="SUPFAM" id="SSF56399">
    <property type="entry name" value="ADP-ribosylation"/>
    <property type="match status" value="1"/>
</dbReference>
<keyword evidence="4 8" id="KW-0520">NAD</keyword>
<dbReference type="InterPro" id="IPR012317">
    <property type="entry name" value="Poly(ADP-ribose)pol_cat_dom"/>
</dbReference>
<keyword evidence="1 8" id="KW-0328">Glycosyltransferase</keyword>
<keyword evidence="5" id="KW-0238">DNA-binding</keyword>
<dbReference type="GO" id="GO:0005730">
    <property type="term" value="C:nucleolus"/>
    <property type="evidence" value="ECO:0007669"/>
    <property type="project" value="TreeGrafter"/>
</dbReference>
<dbReference type="STRING" id="56216.A0A1A6GVP7"/>
<name>A0A1A6GVP7_NEOLE</name>
<comment type="similarity">
    <text evidence="6">Belongs to the ARTD/PARP family.</text>
</comment>
<dbReference type="GO" id="GO:0006302">
    <property type="term" value="P:double-strand break repair"/>
    <property type="evidence" value="ECO:0007669"/>
    <property type="project" value="TreeGrafter"/>
</dbReference>
<dbReference type="GO" id="GO:1990404">
    <property type="term" value="F:NAD+-protein mono-ADP-ribosyltransferase activity"/>
    <property type="evidence" value="ECO:0007669"/>
    <property type="project" value="TreeGrafter"/>
</dbReference>
<reference evidence="10 11" key="1">
    <citation type="submission" date="2016-06" db="EMBL/GenBank/DDBJ databases">
        <title>The Draft Genome Sequence and Annotation of the Desert Woodrat Neotoma lepida.</title>
        <authorList>
            <person name="Campbell M."/>
            <person name="Oakeson K.F."/>
            <person name="Yandell M."/>
            <person name="Halpert J.R."/>
            <person name="Dearing D."/>
        </authorList>
    </citation>
    <scope>NUCLEOTIDE SEQUENCE [LARGE SCALE GENOMIC DNA]</scope>
    <source>
        <strain evidence="10">417</strain>
        <tissue evidence="10">Liver</tissue>
    </source>
</reference>
<evidence type="ECO:0000256" key="4">
    <source>
        <dbReference type="ARBA" id="ARBA00023027"/>
    </source>
</evidence>
<gene>
    <name evidence="10" type="ORF">A6R68_01759</name>
</gene>
<keyword evidence="2 8" id="KW-0808">Transferase</keyword>
<evidence type="ECO:0000259" key="9">
    <source>
        <dbReference type="PROSITE" id="PS51059"/>
    </source>
</evidence>
<dbReference type="EMBL" id="LZPO01067281">
    <property type="protein sequence ID" value="OBS69700.1"/>
    <property type="molecule type" value="Genomic_DNA"/>
</dbReference>
<evidence type="ECO:0000256" key="2">
    <source>
        <dbReference type="ARBA" id="ARBA00022679"/>
    </source>
</evidence>
<feature type="non-terminal residue" evidence="10">
    <location>
        <position position="160"/>
    </location>
</feature>
<dbReference type="Pfam" id="PF00644">
    <property type="entry name" value="PARP"/>
    <property type="match status" value="1"/>
</dbReference>
<dbReference type="InterPro" id="IPR050800">
    <property type="entry name" value="ARTD/PARP"/>
</dbReference>
<dbReference type="PANTHER" id="PTHR10459:SF112">
    <property type="entry name" value="POLY [ADP-RIBOSE] POLYMERASE 1"/>
    <property type="match status" value="1"/>
</dbReference>
<sequence>VTDDSSKDPIDINYEKLKTNIEVVDSDSEEAEVIRKYVKNIHATTHNAYDLKVIDIFKIEHEGESQHYKPFKQLHNWRLLWHGSRTTNFADILSQVLQAGLSADVGTRGRVSLFVLGIASILYYYFSKIRPCRPQEEVLGQRINSTTSTKKSITKTASLG</sequence>
<dbReference type="Proteomes" id="UP000092124">
    <property type="component" value="Unassembled WGS sequence"/>
</dbReference>
<feature type="domain" description="PARP catalytic" evidence="9">
    <location>
        <begin position="8"/>
        <end position="160"/>
    </location>
</feature>
<dbReference type="EC" id="2.4.2.-" evidence="8"/>
<dbReference type="Gene3D" id="3.90.228.10">
    <property type="match status" value="1"/>
</dbReference>
<feature type="non-terminal residue" evidence="10">
    <location>
        <position position="1"/>
    </location>
</feature>
<comment type="catalytic activity">
    <reaction evidence="7">
        <text>NAD(+) + (ADP-D-ribosyl)n-acceptor = nicotinamide + (ADP-D-ribosyl)n+1-acceptor + H(+).</text>
        <dbReference type="EC" id="2.4.2.30"/>
    </reaction>
</comment>
<organism evidence="10 11">
    <name type="scientific">Neotoma lepida</name>
    <name type="common">Desert woodrat</name>
    <dbReference type="NCBI Taxonomy" id="56216"/>
    <lineage>
        <taxon>Eukaryota</taxon>
        <taxon>Metazoa</taxon>
        <taxon>Chordata</taxon>
        <taxon>Craniata</taxon>
        <taxon>Vertebrata</taxon>
        <taxon>Euteleostomi</taxon>
        <taxon>Mammalia</taxon>
        <taxon>Eutheria</taxon>
        <taxon>Euarchontoglires</taxon>
        <taxon>Glires</taxon>
        <taxon>Rodentia</taxon>
        <taxon>Myomorpha</taxon>
        <taxon>Muroidea</taxon>
        <taxon>Cricetidae</taxon>
        <taxon>Neotominae</taxon>
        <taxon>Neotoma</taxon>
    </lineage>
</organism>
<accession>A0A1A6GVP7</accession>
<evidence type="ECO:0000256" key="5">
    <source>
        <dbReference type="ARBA" id="ARBA00023125"/>
    </source>
</evidence>
<evidence type="ECO:0000313" key="10">
    <source>
        <dbReference type="EMBL" id="OBS69700.1"/>
    </source>
</evidence>
<evidence type="ECO:0000256" key="6">
    <source>
        <dbReference type="ARBA" id="ARBA00024347"/>
    </source>
</evidence>
<dbReference type="PROSITE" id="PS51059">
    <property type="entry name" value="PARP_CATALYTIC"/>
    <property type="match status" value="1"/>
</dbReference>